<feature type="compositionally biased region" description="Polar residues" evidence="1">
    <location>
        <begin position="128"/>
        <end position="137"/>
    </location>
</feature>
<feature type="region of interest" description="Disordered" evidence="1">
    <location>
        <begin position="128"/>
        <end position="179"/>
    </location>
</feature>
<dbReference type="STRING" id="1797589.A2784_04035"/>
<dbReference type="SUPFAM" id="SSF74853">
    <property type="entry name" value="Lamin A/C globular tail domain"/>
    <property type="match status" value="1"/>
</dbReference>
<sequence>MLGLVLAAPVQAVVINEFVVDPNPEWVEFYNPDLDIETLKSYWLDDDIDFNSDSGSSSKKSLSGLVSLDLIYPYLEFSSFLNNAGDYVVLFDASGNLINQYQYTENPGAGVSLGRSPDGTGGFTVLTTNTKGSANSQPLPSPTPTPTVAPTASPTPMPTPTSTPTPSTPKASVGTAATSKPTAAAQVLAAKTEIEPDSEVTVAAEIQATATPSATPQPEIKQQGKWAWLMMVGGGGLAITALFPFLRKWYHDHSWLKTVLKGGGQSSFGQD</sequence>
<feature type="transmembrane region" description="Helical" evidence="2">
    <location>
        <begin position="226"/>
        <end position="246"/>
    </location>
</feature>
<gene>
    <name evidence="3" type="ORF">A2784_04035</name>
</gene>
<keyword evidence="2" id="KW-0472">Membrane</keyword>
<evidence type="ECO:0000313" key="3">
    <source>
        <dbReference type="EMBL" id="OGY18075.1"/>
    </source>
</evidence>
<dbReference type="InterPro" id="IPR036415">
    <property type="entry name" value="Lamin_tail_dom_sf"/>
</dbReference>
<evidence type="ECO:0000256" key="1">
    <source>
        <dbReference type="SAM" id="MobiDB-lite"/>
    </source>
</evidence>
<evidence type="ECO:0000313" key="4">
    <source>
        <dbReference type="Proteomes" id="UP000177324"/>
    </source>
</evidence>
<feature type="compositionally biased region" description="Pro residues" evidence="1">
    <location>
        <begin position="139"/>
        <end position="167"/>
    </location>
</feature>
<organism evidence="3 4">
    <name type="scientific">Candidatus Chisholmbacteria bacterium RIFCSPHIGHO2_01_FULL_48_12</name>
    <dbReference type="NCBI Taxonomy" id="1797589"/>
    <lineage>
        <taxon>Bacteria</taxon>
        <taxon>Candidatus Chisholmiibacteriota</taxon>
    </lineage>
</organism>
<evidence type="ECO:0000256" key="2">
    <source>
        <dbReference type="SAM" id="Phobius"/>
    </source>
</evidence>
<accession>A0A1G1VRN9</accession>
<proteinExistence type="predicted"/>
<comment type="caution">
    <text evidence="3">The sequence shown here is derived from an EMBL/GenBank/DDBJ whole genome shotgun (WGS) entry which is preliminary data.</text>
</comment>
<name>A0A1G1VRN9_9BACT</name>
<dbReference type="AlphaFoldDB" id="A0A1G1VRN9"/>
<keyword evidence="2" id="KW-1133">Transmembrane helix</keyword>
<dbReference type="Proteomes" id="UP000177324">
    <property type="component" value="Unassembled WGS sequence"/>
</dbReference>
<protein>
    <recommendedName>
        <fullName evidence="5">LTD domain-containing protein</fullName>
    </recommendedName>
</protein>
<dbReference type="EMBL" id="MHCH01000009">
    <property type="protein sequence ID" value="OGY18075.1"/>
    <property type="molecule type" value="Genomic_DNA"/>
</dbReference>
<keyword evidence="2" id="KW-0812">Transmembrane</keyword>
<evidence type="ECO:0008006" key="5">
    <source>
        <dbReference type="Google" id="ProtNLM"/>
    </source>
</evidence>
<reference evidence="3 4" key="1">
    <citation type="journal article" date="2016" name="Nat. Commun.">
        <title>Thousands of microbial genomes shed light on interconnected biogeochemical processes in an aquifer system.</title>
        <authorList>
            <person name="Anantharaman K."/>
            <person name="Brown C.T."/>
            <person name="Hug L.A."/>
            <person name="Sharon I."/>
            <person name="Castelle C.J."/>
            <person name="Probst A.J."/>
            <person name="Thomas B.C."/>
            <person name="Singh A."/>
            <person name="Wilkins M.J."/>
            <person name="Karaoz U."/>
            <person name="Brodie E.L."/>
            <person name="Williams K.H."/>
            <person name="Hubbard S.S."/>
            <person name="Banfield J.F."/>
        </authorList>
    </citation>
    <scope>NUCLEOTIDE SEQUENCE [LARGE SCALE GENOMIC DNA]</scope>
</reference>